<proteinExistence type="predicted"/>
<dbReference type="InterPro" id="IPR000537">
    <property type="entry name" value="UbiA_prenyltransferase"/>
</dbReference>
<protein>
    <submittedName>
        <fullName evidence="9">1,4-dihydroxy-2-naphthoate octaprenyltransferase</fullName>
    </submittedName>
</protein>
<feature type="transmembrane region" description="Helical" evidence="8">
    <location>
        <begin position="176"/>
        <end position="201"/>
    </location>
</feature>
<dbReference type="PANTHER" id="PTHR13929">
    <property type="entry name" value="1,4-DIHYDROXY-2-NAPHTHOATE OCTAPRENYLTRANSFERASE"/>
    <property type="match status" value="1"/>
</dbReference>
<dbReference type="NCBIfam" id="NF004752">
    <property type="entry name" value="PRK06080.1-4"/>
    <property type="match status" value="1"/>
</dbReference>
<dbReference type="GO" id="GO:0004659">
    <property type="term" value="F:prenyltransferase activity"/>
    <property type="evidence" value="ECO:0007669"/>
    <property type="project" value="InterPro"/>
</dbReference>
<evidence type="ECO:0000256" key="8">
    <source>
        <dbReference type="SAM" id="Phobius"/>
    </source>
</evidence>
<comment type="subcellular location">
    <subcellularLocation>
        <location evidence="1">Membrane</location>
        <topology evidence="1">Multi-pass membrane protein</topology>
    </subcellularLocation>
</comment>
<evidence type="ECO:0000256" key="6">
    <source>
        <dbReference type="ARBA" id="ARBA00022989"/>
    </source>
</evidence>
<keyword evidence="7 8" id="KW-0472">Membrane</keyword>
<dbReference type="STRING" id="1423726.FC07_GL001013"/>
<evidence type="ECO:0000256" key="2">
    <source>
        <dbReference type="ARBA" id="ARBA00004863"/>
    </source>
</evidence>
<dbReference type="OrthoDB" id="9767568at2"/>
<dbReference type="Proteomes" id="UP000051461">
    <property type="component" value="Unassembled WGS sequence"/>
</dbReference>
<feature type="transmembrane region" description="Helical" evidence="8">
    <location>
        <begin position="281"/>
        <end position="302"/>
    </location>
</feature>
<name>A0A0R1H9P4_9LACO</name>
<evidence type="ECO:0000256" key="7">
    <source>
        <dbReference type="ARBA" id="ARBA00023136"/>
    </source>
</evidence>
<dbReference type="AlphaFoldDB" id="A0A0R1H9P4"/>
<dbReference type="GO" id="GO:0016020">
    <property type="term" value="C:membrane"/>
    <property type="evidence" value="ECO:0007669"/>
    <property type="project" value="UniProtKB-SubCell"/>
</dbReference>
<dbReference type="RefSeq" id="WP_057903680.1">
    <property type="nucleotide sequence ID" value="NZ_AZDA01000017.1"/>
</dbReference>
<dbReference type="CDD" id="cd13962">
    <property type="entry name" value="PT_UbiA_UBIAD1"/>
    <property type="match status" value="1"/>
</dbReference>
<dbReference type="EMBL" id="AZDA01000017">
    <property type="protein sequence ID" value="KRK40298.1"/>
    <property type="molecule type" value="Genomic_DNA"/>
</dbReference>
<dbReference type="Pfam" id="PF01040">
    <property type="entry name" value="UbiA"/>
    <property type="match status" value="1"/>
</dbReference>
<keyword evidence="5 8" id="KW-0812">Transmembrane</keyword>
<dbReference type="GO" id="GO:0042371">
    <property type="term" value="P:vitamin K biosynthetic process"/>
    <property type="evidence" value="ECO:0007669"/>
    <property type="project" value="TreeGrafter"/>
</dbReference>
<feature type="transmembrane region" description="Helical" evidence="8">
    <location>
        <begin position="222"/>
        <end position="244"/>
    </location>
</feature>
<evidence type="ECO:0000313" key="10">
    <source>
        <dbReference type="Proteomes" id="UP000051461"/>
    </source>
</evidence>
<comment type="caution">
    <text evidence="9">The sequence shown here is derived from an EMBL/GenBank/DDBJ whole genome shotgun (WGS) entry which is preliminary data.</text>
</comment>
<keyword evidence="3" id="KW-0474">Menaquinone biosynthesis</keyword>
<accession>A0A0R1H9P4</accession>
<feature type="transmembrane region" description="Helical" evidence="8">
    <location>
        <begin position="147"/>
        <end position="164"/>
    </location>
</feature>
<dbReference type="PANTHER" id="PTHR13929:SF0">
    <property type="entry name" value="UBIA PRENYLTRANSFERASE DOMAIN-CONTAINING PROTEIN 1"/>
    <property type="match status" value="1"/>
</dbReference>
<dbReference type="InterPro" id="IPR044878">
    <property type="entry name" value="UbiA_sf"/>
</dbReference>
<keyword evidence="6 8" id="KW-1133">Transmembrane helix</keyword>
<evidence type="ECO:0000256" key="4">
    <source>
        <dbReference type="ARBA" id="ARBA00022679"/>
    </source>
</evidence>
<reference evidence="9 10" key="1">
    <citation type="journal article" date="2015" name="Genome Announc.">
        <title>Expanding the biotechnology potential of lactobacilli through comparative genomics of 213 strains and associated genera.</title>
        <authorList>
            <person name="Sun Z."/>
            <person name="Harris H.M."/>
            <person name="McCann A."/>
            <person name="Guo C."/>
            <person name="Argimon S."/>
            <person name="Zhang W."/>
            <person name="Yang X."/>
            <person name="Jeffery I.B."/>
            <person name="Cooney J.C."/>
            <person name="Kagawa T.F."/>
            <person name="Liu W."/>
            <person name="Song Y."/>
            <person name="Salvetti E."/>
            <person name="Wrobel A."/>
            <person name="Rasinkangas P."/>
            <person name="Parkhill J."/>
            <person name="Rea M.C."/>
            <person name="O'Sullivan O."/>
            <person name="Ritari J."/>
            <person name="Douillard F.P."/>
            <person name="Paul Ross R."/>
            <person name="Yang R."/>
            <person name="Briner A.E."/>
            <person name="Felis G.E."/>
            <person name="de Vos W.M."/>
            <person name="Barrangou R."/>
            <person name="Klaenhammer T.R."/>
            <person name="Caufield P.W."/>
            <person name="Cui Y."/>
            <person name="Zhang H."/>
            <person name="O'Toole P.W."/>
        </authorList>
    </citation>
    <scope>NUCLEOTIDE SEQUENCE [LARGE SCALE GENOMIC DNA]</scope>
    <source>
        <strain evidence="9 10">DSM 20003</strain>
    </source>
</reference>
<keyword evidence="4 9" id="KW-0808">Transferase</keyword>
<evidence type="ECO:0000256" key="1">
    <source>
        <dbReference type="ARBA" id="ARBA00004141"/>
    </source>
</evidence>
<dbReference type="PATRIC" id="fig|1423726.3.peg.1047"/>
<dbReference type="Gene3D" id="1.10.357.140">
    <property type="entry name" value="UbiA prenyltransferase"/>
    <property type="match status" value="1"/>
</dbReference>
<sequence length="304" mass="34444">MTLPVFLELVEIKAKTASVFPFLLGTFYALYHYHQLHLGYLLLFFIAMLVFNMAVDANDNYQDYRRATHNQALNFREKTNIIGVHHLTPSHIGWMIFWMIIGSAGLGIFIASQTGWPVLWVGLFCYAVGFFYAGGPRPISTTPFGEFFSGMTMGFMIFLLSVYLNTYDVVQFNAAFVGPIFVASGLSVCAIANLMLANNICDEQEDLSLKRRTLLYYIGHQRALVLFVALYIIGFVMLISAVALGYLPRLMLLTLFTIIPVWQNTRQFLAKQVKKETFPLAIKNLFLITLAQVIFFGLGVWLHV</sequence>
<feature type="transmembrane region" description="Helical" evidence="8">
    <location>
        <begin position="117"/>
        <end position="135"/>
    </location>
</feature>
<evidence type="ECO:0000256" key="3">
    <source>
        <dbReference type="ARBA" id="ARBA00022428"/>
    </source>
</evidence>
<feature type="transmembrane region" description="Helical" evidence="8">
    <location>
        <begin position="37"/>
        <end position="55"/>
    </location>
</feature>
<organism evidence="9 10">
    <name type="scientific">Loigolactobacillus bifermentans DSM 20003</name>
    <dbReference type="NCBI Taxonomy" id="1423726"/>
    <lineage>
        <taxon>Bacteria</taxon>
        <taxon>Bacillati</taxon>
        <taxon>Bacillota</taxon>
        <taxon>Bacilli</taxon>
        <taxon>Lactobacillales</taxon>
        <taxon>Lactobacillaceae</taxon>
        <taxon>Loigolactobacillus</taxon>
    </lineage>
</organism>
<evidence type="ECO:0000313" key="9">
    <source>
        <dbReference type="EMBL" id="KRK40298.1"/>
    </source>
</evidence>
<keyword evidence="10" id="KW-1185">Reference proteome</keyword>
<dbReference type="UniPathway" id="UPA00079"/>
<feature type="transmembrane region" description="Helical" evidence="8">
    <location>
        <begin position="92"/>
        <end position="111"/>
    </location>
</feature>
<evidence type="ECO:0000256" key="5">
    <source>
        <dbReference type="ARBA" id="ARBA00022692"/>
    </source>
</evidence>
<dbReference type="GO" id="GO:0009234">
    <property type="term" value="P:menaquinone biosynthetic process"/>
    <property type="evidence" value="ECO:0007669"/>
    <property type="project" value="UniProtKB-UniPathway"/>
</dbReference>
<dbReference type="InterPro" id="IPR026046">
    <property type="entry name" value="UBIAD1"/>
</dbReference>
<comment type="pathway">
    <text evidence="2">Quinol/quinone metabolism; menaquinone biosynthesis.</text>
</comment>
<gene>
    <name evidence="9" type="ORF">FC07_GL001013</name>
</gene>